<name>G2YL26_BOTF4</name>
<reference evidence="2" key="1">
    <citation type="journal article" date="2011" name="PLoS Genet.">
        <title>Genomic analysis of the necrotrophic fungal pathogens Sclerotinia sclerotiorum and Botrytis cinerea.</title>
        <authorList>
            <person name="Amselem J."/>
            <person name="Cuomo C.A."/>
            <person name="van Kan J.A."/>
            <person name="Viaud M."/>
            <person name="Benito E.P."/>
            <person name="Couloux A."/>
            <person name="Coutinho P.M."/>
            <person name="de Vries R.P."/>
            <person name="Dyer P.S."/>
            <person name="Fillinger S."/>
            <person name="Fournier E."/>
            <person name="Gout L."/>
            <person name="Hahn M."/>
            <person name="Kohn L."/>
            <person name="Lapalu N."/>
            <person name="Plummer K.M."/>
            <person name="Pradier J.M."/>
            <person name="Quevillon E."/>
            <person name="Sharon A."/>
            <person name="Simon A."/>
            <person name="ten Have A."/>
            <person name="Tudzynski B."/>
            <person name="Tudzynski P."/>
            <person name="Wincker P."/>
            <person name="Andrew M."/>
            <person name="Anthouard V."/>
            <person name="Beever R.E."/>
            <person name="Beffa R."/>
            <person name="Benoit I."/>
            <person name="Bouzid O."/>
            <person name="Brault B."/>
            <person name="Chen Z."/>
            <person name="Choquer M."/>
            <person name="Collemare J."/>
            <person name="Cotton P."/>
            <person name="Danchin E.G."/>
            <person name="Da Silva C."/>
            <person name="Gautier A."/>
            <person name="Giraud C."/>
            <person name="Giraud T."/>
            <person name="Gonzalez C."/>
            <person name="Grossetete S."/>
            <person name="Guldener U."/>
            <person name="Henrissat B."/>
            <person name="Howlett B.J."/>
            <person name="Kodira C."/>
            <person name="Kretschmer M."/>
            <person name="Lappartient A."/>
            <person name="Leroch M."/>
            <person name="Levis C."/>
            <person name="Mauceli E."/>
            <person name="Neuveglise C."/>
            <person name="Oeser B."/>
            <person name="Pearson M."/>
            <person name="Poulain J."/>
            <person name="Poussereau N."/>
            <person name="Quesneville H."/>
            <person name="Rascle C."/>
            <person name="Schumacher J."/>
            <person name="Segurens B."/>
            <person name="Sexton A."/>
            <person name="Silva E."/>
            <person name="Sirven C."/>
            <person name="Soanes D.M."/>
            <person name="Talbot N.J."/>
            <person name="Templeton M."/>
            <person name="Yandava C."/>
            <person name="Yarden O."/>
            <person name="Zeng Q."/>
            <person name="Rollins J.A."/>
            <person name="Lebrun M.H."/>
            <person name="Dickman M."/>
        </authorList>
    </citation>
    <scope>NUCLEOTIDE SEQUENCE [LARGE SCALE GENOMIC DNA]</scope>
    <source>
        <strain evidence="2">T4</strain>
    </source>
</reference>
<dbReference type="HOGENOM" id="CLU_2385901_0_0_1"/>
<evidence type="ECO:0000313" key="1">
    <source>
        <dbReference type="EMBL" id="CCD52324.1"/>
    </source>
</evidence>
<gene>
    <name evidence="1" type="ORF">BofuT4_uP081190.1</name>
</gene>
<sequence>MSIRKALELDALNCSDVKTAWLYVLLPEETCTFASRIRWIPLKVEPVFKFQVPSTVLEIQMNCASSSDVWNFQPNSKLSCQKISLRRMTQWLQF</sequence>
<proteinExistence type="predicted"/>
<accession>G2YL26</accession>
<dbReference type="EMBL" id="FQ790341">
    <property type="protein sequence ID" value="CCD52324.1"/>
    <property type="molecule type" value="Genomic_DNA"/>
</dbReference>
<organism evidence="1 2">
    <name type="scientific">Botryotinia fuckeliana (strain T4)</name>
    <name type="common">Noble rot fungus</name>
    <name type="synonym">Botrytis cinerea</name>
    <dbReference type="NCBI Taxonomy" id="999810"/>
    <lineage>
        <taxon>Eukaryota</taxon>
        <taxon>Fungi</taxon>
        <taxon>Dikarya</taxon>
        <taxon>Ascomycota</taxon>
        <taxon>Pezizomycotina</taxon>
        <taxon>Leotiomycetes</taxon>
        <taxon>Helotiales</taxon>
        <taxon>Sclerotiniaceae</taxon>
        <taxon>Botrytis</taxon>
    </lineage>
</organism>
<evidence type="ECO:0000313" key="2">
    <source>
        <dbReference type="Proteomes" id="UP000008177"/>
    </source>
</evidence>
<dbReference type="Proteomes" id="UP000008177">
    <property type="component" value="Unplaced contigs"/>
</dbReference>
<dbReference type="InParanoid" id="G2YL26"/>
<protein>
    <submittedName>
        <fullName evidence="1">Uncharacterized protein</fullName>
    </submittedName>
</protein>
<dbReference type="AlphaFoldDB" id="G2YL26"/>